<dbReference type="InterPro" id="IPR005163">
    <property type="entry name" value="Tri_helical_YiiM-like"/>
</dbReference>
<gene>
    <name evidence="2" type="ORF">BDD39_001256</name>
</gene>
<reference evidence="2 3" key="1">
    <citation type="submission" date="2020-03" db="EMBL/GenBank/DDBJ databases">
        <title>Genomic Encyclopedia of Archaeal and Bacterial Type Strains, Phase II (KMG-II): from individual species to whole genera.</title>
        <authorList>
            <person name="Goeker M."/>
        </authorList>
    </citation>
    <scope>NUCLEOTIDE SEQUENCE [LARGE SCALE GENOMIC DNA]</scope>
    <source>
        <strain evidence="2 3">DSM 4749</strain>
    </source>
</reference>
<sequence>MKVISVNVGKPKTVMADGKPLTTGKTKVEAMQKIIAEPALSESWRNTFAKRLSTIIS</sequence>
<accession>A0A846MB45</accession>
<dbReference type="AlphaFoldDB" id="A0A846MB45"/>
<organism evidence="2 3">
    <name type="scientific">Saccharococcus thermophilus</name>
    <dbReference type="NCBI Taxonomy" id="29396"/>
    <lineage>
        <taxon>Bacteria</taxon>
        <taxon>Bacillati</taxon>
        <taxon>Bacillota</taxon>
        <taxon>Bacilli</taxon>
        <taxon>Bacillales</taxon>
        <taxon>Anoxybacillaceae</taxon>
        <taxon>Saccharococcus</taxon>
    </lineage>
</organism>
<evidence type="ECO:0000313" key="2">
    <source>
        <dbReference type="EMBL" id="NIK14746.1"/>
    </source>
</evidence>
<dbReference type="EMBL" id="JAASRS010000001">
    <property type="protein sequence ID" value="NIK14746.1"/>
    <property type="molecule type" value="Genomic_DNA"/>
</dbReference>
<evidence type="ECO:0000259" key="1">
    <source>
        <dbReference type="Pfam" id="PF03475"/>
    </source>
</evidence>
<protein>
    <submittedName>
        <fullName evidence="2">MOSC domain-containing protein YiiM</fullName>
    </submittedName>
</protein>
<name>A0A846MB45_9BACL</name>
<dbReference type="Proteomes" id="UP000532769">
    <property type="component" value="Unassembled WGS sequence"/>
</dbReference>
<proteinExistence type="predicted"/>
<dbReference type="Pfam" id="PF03475">
    <property type="entry name" value="YiiM_3-alpha"/>
    <property type="match status" value="1"/>
</dbReference>
<feature type="domain" description="YiiM-like triple helical" evidence="1">
    <location>
        <begin position="29"/>
        <end position="53"/>
    </location>
</feature>
<comment type="caution">
    <text evidence="2">The sequence shown here is derived from an EMBL/GenBank/DDBJ whole genome shotgun (WGS) entry which is preliminary data.</text>
</comment>
<dbReference type="RefSeq" id="WP_243846004.1">
    <property type="nucleotide sequence ID" value="NZ_JAASRS010000001.1"/>
</dbReference>
<evidence type="ECO:0000313" key="3">
    <source>
        <dbReference type="Proteomes" id="UP000532769"/>
    </source>
</evidence>
<keyword evidence="3" id="KW-1185">Reference proteome</keyword>